<dbReference type="Proteomes" id="UP000805193">
    <property type="component" value="Unassembled WGS sequence"/>
</dbReference>
<comment type="caution">
    <text evidence="1">The sequence shown here is derived from an EMBL/GenBank/DDBJ whole genome shotgun (WGS) entry which is preliminary data.</text>
</comment>
<reference evidence="1 2" key="1">
    <citation type="journal article" date="2020" name="Cell">
        <title>Large-Scale Comparative Analyses of Tick Genomes Elucidate Their Genetic Diversity and Vector Capacities.</title>
        <authorList>
            <consortium name="Tick Genome and Microbiome Consortium (TIGMIC)"/>
            <person name="Jia N."/>
            <person name="Wang J."/>
            <person name="Shi W."/>
            <person name="Du L."/>
            <person name="Sun Y."/>
            <person name="Zhan W."/>
            <person name="Jiang J.F."/>
            <person name="Wang Q."/>
            <person name="Zhang B."/>
            <person name="Ji P."/>
            <person name="Bell-Sakyi L."/>
            <person name="Cui X.M."/>
            <person name="Yuan T.T."/>
            <person name="Jiang B.G."/>
            <person name="Yang W.F."/>
            <person name="Lam T.T."/>
            <person name="Chang Q.C."/>
            <person name="Ding S.J."/>
            <person name="Wang X.J."/>
            <person name="Zhu J.G."/>
            <person name="Ruan X.D."/>
            <person name="Zhao L."/>
            <person name="Wei J.T."/>
            <person name="Ye R.Z."/>
            <person name="Que T.C."/>
            <person name="Du C.H."/>
            <person name="Zhou Y.H."/>
            <person name="Cheng J.X."/>
            <person name="Dai P.F."/>
            <person name="Guo W.B."/>
            <person name="Han X.H."/>
            <person name="Huang E.J."/>
            <person name="Li L.F."/>
            <person name="Wei W."/>
            <person name="Gao Y.C."/>
            <person name="Liu J.Z."/>
            <person name="Shao H.Z."/>
            <person name="Wang X."/>
            <person name="Wang C.C."/>
            <person name="Yang T.C."/>
            <person name="Huo Q.B."/>
            <person name="Li W."/>
            <person name="Chen H.Y."/>
            <person name="Chen S.E."/>
            <person name="Zhou L.G."/>
            <person name="Ni X.B."/>
            <person name="Tian J.H."/>
            <person name="Sheng Y."/>
            <person name="Liu T."/>
            <person name="Pan Y.S."/>
            <person name="Xia L.Y."/>
            <person name="Li J."/>
            <person name="Zhao F."/>
            <person name="Cao W.C."/>
        </authorList>
    </citation>
    <scope>NUCLEOTIDE SEQUENCE [LARGE SCALE GENOMIC DNA]</scope>
    <source>
        <strain evidence="1">Iper-2018</strain>
    </source>
</reference>
<dbReference type="EMBL" id="JABSTQ010011279">
    <property type="protein sequence ID" value="KAG0413247.1"/>
    <property type="molecule type" value="Genomic_DNA"/>
</dbReference>
<organism evidence="1 2">
    <name type="scientific">Ixodes persulcatus</name>
    <name type="common">Taiga tick</name>
    <dbReference type="NCBI Taxonomy" id="34615"/>
    <lineage>
        <taxon>Eukaryota</taxon>
        <taxon>Metazoa</taxon>
        <taxon>Ecdysozoa</taxon>
        <taxon>Arthropoda</taxon>
        <taxon>Chelicerata</taxon>
        <taxon>Arachnida</taxon>
        <taxon>Acari</taxon>
        <taxon>Parasitiformes</taxon>
        <taxon>Ixodida</taxon>
        <taxon>Ixodoidea</taxon>
        <taxon>Ixodidae</taxon>
        <taxon>Ixodinae</taxon>
        <taxon>Ixodes</taxon>
    </lineage>
</organism>
<evidence type="ECO:0000313" key="2">
    <source>
        <dbReference type="Proteomes" id="UP000805193"/>
    </source>
</evidence>
<evidence type="ECO:0000313" key="1">
    <source>
        <dbReference type="EMBL" id="KAG0413247.1"/>
    </source>
</evidence>
<name>A0AC60P1R0_IXOPE</name>
<accession>A0AC60P1R0</accession>
<proteinExistence type="predicted"/>
<sequence>MADTADEVLAVVNKTLAEGVKNETVKYQPTPAGMAVAYVGIMLMAFFPIIYGSFKSVTHQKKQKASAASTNICQLSQVHVGARFVLSLLRLRPELRLLWASKFLLWGFS</sequence>
<keyword evidence="2" id="KW-1185">Reference proteome</keyword>
<gene>
    <name evidence="1" type="ORF">HPB47_009610</name>
</gene>
<protein>
    <submittedName>
        <fullName evidence="1">Uncharacterized protein</fullName>
    </submittedName>
</protein>